<keyword evidence="1" id="KW-0560">Oxidoreductase</keyword>
<dbReference type="PANTHER" id="PTHR48083">
    <property type="entry name" value="MEDIUM-CHAIN SPECIFIC ACYL-COA DEHYDROGENASE, MITOCHONDRIAL-RELATED"/>
    <property type="match status" value="1"/>
</dbReference>
<dbReference type="GO" id="GO:0003995">
    <property type="term" value="F:acyl-CoA dehydrogenase activity"/>
    <property type="evidence" value="ECO:0007669"/>
    <property type="project" value="TreeGrafter"/>
</dbReference>
<comment type="caution">
    <text evidence="2">The sequence shown here is derived from an EMBL/GenBank/DDBJ whole genome shotgun (WGS) entry which is preliminary data.</text>
</comment>
<dbReference type="EMBL" id="MLFT02000001">
    <property type="protein sequence ID" value="PHT59345.1"/>
    <property type="molecule type" value="Genomic_DNA"/>
</dbReference>
<dbReference type="GO" id="GO:0005737">
    <property type="term" value="C:cytoplasm"/>
    <property type="evidence" value="ECO:0007669"/>
    <property type="project" value="TreeGrafter"/>
</dbReference>
<dbReference type="PANTHER" id="PTHR48083:SF13">
    <property type="entry name" value="ACYL-COA DEHYDROGENASE FAMILY MEMBER 11"/>
    <property type="match status" value="1"/>
</dbReference>
<dbReference type="OrthoDB" id="434771at2759"/>
<proteinExistence type="predicted"/>
<dbReference type="InterPro" id="IPR050741">
    <property type="entry name" value="Acyl-CoA_dehydrogenase"/>
</dbReference>
<protein>
    <submittedName>
        <fullName evidence="2">Uncharacterized protein</fullName>
    </submittedName>
</protein>
<dbReference type="GO" id="GO:0050660">
    <property type="term" value="F:flavin adenine dinucleotide binding"/>
    <property type="evidence" value="ECO:0007669"/>
    <property type="project" value="InterPro"/>
</dbReference>
<reference evidence="3" key="2">
    <citation type="journal article" date="2017" name="J. Anim. Genet.">
        <title>Multiple reference genome sequences of hot pepper reveal the massive evolution of plant disease resistance genes by retroduplication.</title>
        <authorList>
            <person name="Kim S."/>
            <person name="Park J."/>
            <person name="Yeom S.-I."/>
            <person name="Kim Y.-M."/>
            <person name="Seo E."/>
            <person name="Kim K.-T."/>
            <person name="Kim M.-S."/>
            <person name="Lee J.M."/>
            <person name="Cheong K."/>
            <person name="Shin H.-S."/>
            <person name="Kim S.-B."/>
            <person name="Han K."/>
            <person name="Lee J."/>
            <person name="Park M."/>
            <person name="Lee H.-A."/>
            <person name="Lee H.-Y."/>
            <person name="Lee Y."/>
            <person name="Oh S."/>
            <person name="Lee J.H."/>
            <person name="Choi E."/>
            <person name="Choi E."/>
            <person name="Lee S.E."/>
            <person name="Jeon J."/>
            <person name="Kim H."/>
            <person name="Choi G."/>
            <person name="Song H."/>
            <person name="Lee J."/>
            <person name="Lee S.-C."/>
            <person name="Kwon J.-K."/>
            <person name="Lee H.-Y."/>
            <person name="Koo N."/>
            <person name="Hong Y."/>
            <person name="Kim R.W."/>
            <person name="Kang W.-H."/>
            <person name="Huh J.H."/>
            <person name="Kang B.-C."/>
            <person name="Yang T.-J."/>
            <person name="Lee Y.-H."/>
            <person name="Bennetzen J.L."/>
            <person name="Choi D."/>
        </authorList>
    </citation>
    <scope>NUCLEOTIDE SEQUENCE [LARGE SCALE GENOMIC DNA]</scope>
    <source>
        <strain evidence="3">cv. PBC81</strain>
    </source>
</reference>
<name>A0A2G2XPC6_CAPBA</name>
<dbReference type="AlphaFoldDB" id="A0A2G2XPC6"/>
<keyword evidence="3" id="KW-1185">Reference proteome</keyword>
<sequence>MSACHPETSNPGSAPEILDTSLLANEVVDSRKKMGVNKDINVWNLVIQRVEKRLACLQKGYLSKGWEEVLIKSTLSSIPTHCKSLFNAPNVIGKLERLQRNFLWDATNGAKKFNLVRWETVTSPKLCGGLGVKDLMVFNKALLGKDFSVVLKYAETSLEDHVRQLGYDSSNQGIPMGGKFVPIHPDEEKLKELAKRGGLWNLWIPFDSAARAGELIFGRRNGLVSNDSDSLLGADLANLEYGYLCEIMGHSVWAPQIFNCGAPDTGNMEVLFRYGNEVQMKEWLVPLLEGKICSGFAMTDPQVESSDATTNMECSIKREPYFINGSIDPEVREIENWDRSIVQDAERESREF</sequence>
<dbReference type="STRING" id="33114.A0A2G2XPC6"/>
<reference evidence="2 3" key="1">
    <citation type="journal article" date="2017" name="Genome Biol.">
        <title>New reference genome sequences of hot pepper reveal the massive evolution of plant disease-resistance genes by retroduplication.</title>
        <authorList>
            <person name="Kim S."/>
            <person name="Park J."/>
            <person name="Yeom S.I."/>
            <person name="Kim Y.M."/>
            <person name="Seo E."/>
            <person name="Kim K.T."/>
            <person name="Kim M.S."/>
            <person name="Lee J.M."/>
            <person name="Cheong K."/>
            <person name="Shin H.S."/>
            <person name="Kim S.B."/>
            <person name="Han K."/>
            <person name="Lee J."/>
            <person name="Park M."/>
            <person name="Lee H.A."/>
            <person name="Lee H.Y."/>
            <person name="Lee Y."/>
            <person name="Oh S."/>
            <person name="Lee J.H."/>
            <person name="Choi E."/>
            <person name="Choi E."/>
            <person name="Lee S.E."/>
            <person name="Jeon J."/>
            <person name="Kim H."/>
            <person name="Choi G."/>
            <person name="Song H."/>
            <person name="Lee J."/>
            <person name="Lee S.C."/>
            <person name="Kwon J.K."/>
            <person name="Lee H.Y."/>
            <person name="Koo N."/>
            <person name="Hong Y."/>
            <person name="Kim R.W."/>
            <person name="Kang W.H."/>
            <person name="Huh J.H."/>
            <person name="Kang B.C."/>
            <person name="Yang T.J."/>
            <person name="Lee Y.H."/>
            <person name="Bennetzen J.L."/>
            <person name="Choi D."/>
        </authorList>
    </citation>
    <scope>NUCLEOTIDE SEQUENCE [LARGE SCALE GENOMIC DNA]</scope>
    <source>
        <strain evidence="3">cv. PBC81</strain>
    </source>
</reference>
<dbReference type="SUPFAM" id="SSF56645">
    <property type="entry name" value="Acyl-CoA dehydrogenase NM domain-like"/>
    <property type="match status" value="1"/>
</dbReference>
<evidence type="ECO:0000313" key="3">
    <source>
        <dbReference type="Proteomes" id="UP000224567"/>
    </source>
</evidence>
<evidence type="ECO:0000313" key="2">
    <source>
        <dbReference type="EMBL" id="PHT59345.1"/>
    </source>
</evidence>
<gene>
    <name evidence="2" type="ORF">CQW23_01708</name>
</gene>
<accession>A0A2G2XPC6</accession>
<dbReference type="GO" id="GO:0033539">
    <property type="term" value="P:fatty acid beta-oxidation using acyl-CoA dehydrogenase"/>
    <property type="evidence" value="ECO:0007669"/>
    <property type="project" value="TreeGrafter"/>
</dbReference>
<dbReference type="InterPro" id="IPR009100">
    <property type="entry name" value="AcylCoA_DH/oxidase_NM_dom_sf"/>
</dbReference>
<dbReference type="Gene3D" id="1.10.540.10">
    <property type="entry name" value="Acyl-CoA dehydrogenase/oxidase, N-terminal domain"/>
    <property type="match status" value="1"/>
</dbReference>
<evidence type="ECO:0000256" key="1">
    <source>
        <dbReference type="ARBA" id="ARBA00023002"/>
    </source>
</evidence>
<dbReference type="InterPro" id="IPR037069">
    <property type="entry name" value="AcylCoA_DH/ox_N_sf"/>
</dbReference>
<organism evidence="2 3">
    <name type="scientific">Capsicum baccatum</name>
    <name type="common">Peruvian pepper</name>
    <dbReference type="NCBI Taxonomy" id="33114"/>
    <lineage>
        <taxon>Eukaryota</taxon>
        <taxon>Viridiplantae</taxon>
        <taxon>Streptophyta</taxon>
        <taxon>Embryophyta</taxon>
        <taxon>Tracheophyta</taxon>
        <taxon>Spermatophyta</taxon>
        <taxon>Magnoliopsida</taxon>
        <taxon>eudicotyledons</taxon>
        <taxon>Gunneridae</taxon>
        <taxon>Pentapetalae</taxon>
        <taxon>asterids</taxon>
        <taxon>lamiids</taxon>
        <taxon>Solanales</taxon>
        <taxon>Solanaceae</taxon>
        <taxon>Solanoideae</taxon>
        <taxon>Capsiceae</taxon>
        <taxon>Capsicum</taxon>
    </lineage>
</organism>
<dbReference type="Proteomes" id="UP000224567">
    <property type="component" value="Unassembled WGS sequence"/>
</dbReference>